<evidence type="ECO:0000256" key="6">
    <source>
        <dbReference type="RuleBase" id="RU363137"/>
    </source>
</evidence>
<accession>A0ABM1THW0</accession>
<feature type="region of interest" description="Disordered" evidence="8">
    <location>
        <begin position="58"/>
        <end position="104"/>
    </location>
</feature>
<feature type="coiled-coil region" evidence="7">
    <location>
        <begin position="112"/>
        <end position="165"/>
    </location>
</feature>
<keyword evidence="9" id="KW-1185">Reference proteome</keyword>
<organism evidence="9 10">
    <name type="scientific">Limulus polyphemus</name>
    <name type="common">Atlantic horseshoe crab</name>
    <dbReference type="NCBI Taxonomy" id="6850"/>
    <lineage>
        <taxon>Eukaryota</taxon>
        <taxon>Metazoa</taxon>
        <taxon>Ecdysozoa</taxon>
        <taxon>Arthropoda</taxon>
        <taxon>Chelicerata</taxon>
        <taxon>Merostomata</taxon>
        <taxon>Xiphosura</taxon>
        <taxon>Limulidae</taxon>
        <taxon>Limulus</taxon>
    </lineage>
</organism>
<name>A0ABM1THW0_LIMPO</name>
<evidence type="ECO:0000256" key="8">
    <source>
        <dbReference type="SAM" id="MobiDB-lite"/>
    </source>
</evidence>
<evidence type="ECO:0000256" key="4">
    <source>
        <dbReference type="ARBA" id="ARBA00023176"/>
    </source>
</evidence>
<reference evidence="10" key="1">
    <citation type="submission" date="2025-08" db="UniProtKB">
        <authorList>
            <consortium name="RefSeq"/>
        </authorList>
    </citation>
    <scope>IDENTIFICATION</scope>
    <source>
        <tissue evidence="10">Muscle</tissue>
    </source>
</reference>
<feature type="compositionally biased region" description="Polar residues" evidence="8">
    <location>
        <begin position="79"/>
        <end position="97"/>
    </location>
</feature>
<dbReference type="Pfam" id="PF01086">
    <property type="entry name" value="Clathrin_lg_ch"/>
    <property type="match status" value="1"/>
</dbReference>
<proteinExistence type="inferred from homology"/>
<comment type="subcellular location">
    <subcellularLocation>
        <location evidence="1 6">Cytoplasmic vesicle membrane</location>
        <topology evidence="1 6">Peripheral membrane protein</topology>
        <orientation evidence="1 6">Cytoplasmic side</orientation>
    </subcellularLocation>
    <subcellularLocation>
        <location evidence="6">Membrane</location>
        <location evidence="6">Coated pit</location>
        <topology evidence="6">Peripheral membrane protein</topology>
        <orientation evidence="6">Cytoplasmic side</orientation>
    </subcellularLocation>
    <text evidence="6">Cytoplasmic face of coated pits and vesicles.</text>
</comment>
<evidence type="ECO:0000256" key="2">
    <source>
        <dbReference type="ARBA" id="ARBA00005263"/>
    </source>
</evidence>
<dbReference type="Proteomes" id="UP000694941">
    <property type="component" value="Unplaced"/>
</dbReference>
<keyword evidence="4 6" id="KW-0168">Coated pit</keyword>
<keyword evidence="3 6" id="KW-0472">Membrane</keyword>
<dbReference type="RefSeq" id="XP_022255466.1">
    <property type="nucleotide sequence ID" value="XM_022399758.1"/>
</dbReference>
<evidence type="ECO:0000256" key="7">
    <source>
        <dbReference type="SAM" id="Coils"/>
    </source>
</evidence>
<comment type="similarity">
    <text evidence="2 6">Belongs to the clathrin light chain family.</text>
</comment>
<evidence type="ECO:0000313" key="9">
    <source>
        <dbReference type="Proteomes" id="UP000694941"/>
    </source>
</evidence>
<keyword evidence="5 6" id="KW-0968">Cytoplasmic vesicle</keyword>
<keyword evidence="7" id="KW-0175">Coiled coil</keyword>
<gene>
    <name evidence="10" type="primary">LOC106471139</name>
</gene>
<dbReference type="PANTHER" id="PTHR10639:SF7">
    <property type="entry name" value="CLATHRIN LIGHT CHAIN"/>
    <property type="match status" value="1"/>
</dbReference>
<comment type="function">
    <text evidence="6">Clathrin is the major protein of the polyhedral coat of coated pits and vesicles.</text>
</comment>
<evidence type="ECO:0000313" key="10">
    <source>
        <dbReference type="RefSeq" id="XP_022255466.1"/>
    </source>
</evidence>
<dbReference type="GeneID" id="106471139"/>
<evidence type="ECO:0000256" key="3">
    <source>
        <dbReference type="ARBA" id="ARBA00023136"/>
    </source>
</evidence>
<feature type="region of interest" description="Disordered" evidence="8">
    <location>
        <begin position="167"/>
        <end position="206"/>
    </location>
</feature>
<protein>
    <recommendedName>
        <fullName evidence="6">Clathrin light chain</fullName>
    </recommendedName>
</protein>
<dbReference type="PANTHER" id="PTHR10639">
    <property type="entry name" value="CLATHRIN LIGHT CHAIN"/>
    <property type="match status" value="1"/>
</dbReference>
<evidence type="ECO:0000256" key="1">
    <source>
        <dbReference type="ARBA" id="ARBA00004180"/>
    </source>
</evidence>
<dbReference type="PROSITE" id="PS00581">
    <property type="entry name" value="CLATHRIN_LIGHT_CHN_2"/>
    <property type="match status" value="1"/>
</dbReference>
<dbReference type="InterPro" id="IPR000996">
    <property type="entry name" value="Clathrin_L-chain"/>
</dbReference>
<evidence type="ECO:0000256" key="5">
    <source>
        <dbReference type="ARBA" id="ARBA00023329"/>
    </source>
</evidence>
<sequence>MSGFDAFNNEISPEDDPAAEFLAREQDELAGLEDDVNFESSTLTTAESEAHQVTADYQNDNDFMGDGETDMFAFGENNEPLQMNGTQEPTPTLSSSAKPVVREEPEKICKWREEHQKMLERKDEEERLKKEEMHHTAVRELEEWYARYYEQIEKAKLNNREVSKNAEKEYIDEEDTQRPGGPEWERIARMCDFNPKTSRGTKDTSRMRSIILQLKQMPLVRKPGVGEA</sequence>